<dbReference type="EMBL" id="KQ086677">
    <property type="protein sequence ID" value="KLO04145.1"/>
    <property type="molecule type" value="Genomic_DNA"/>
</dbReference>
<protein>
    <submittedName>
        <fullName evidence="2">Uncharacterized protein</fullName>
    </submittedName>
</protein>
<sequence>GGRGCRAAKAVSPPQSGVSSVVSNVENEVLAEKAVKDLLGAEDRVKKAPAKKKQNVATEVAMDIDSDSGGSAQEEPETMVVFKVPQKNGCLDTVEIPSNISYDSFKFKIAEGMDISVKKLNIGYTLSTWPQKEMPFSLSKVSHLVGLFETVEKERLRLEKATKKGNNAKDLFVKIKDLNETKATKGKGNSAKKAKGKPVEEKEDVSNSDSDAEKQEPPKKLSAAWAIEMETELKCDREGKAMCKYGKCWKETDPITGEVKHYSINPRDSSFWLLNLTMGHWDNVKVPPDSIAKRIKAQAAEEEEAASKTPKESVSQTGPSSTSSTVSSQAFPNLPFQMPAIHFHAGTLMNGTGTYMASPTKSAHRKPTPMDTDKPAFRLDAVPIKLFTPIREFLATVDQEEADGGENPNFSQFADQFIEKGYRRIHLLYDETPKTLQTEIGIPVTTGDAKQLLMYVKRACEAIARAK</sequence>
<organism evidence="2 3">
    <name type="scientific">Schizopora paradoxa</name>
    <dbReference type="NCBI Taxonomy" id="27342"/>
    <lineage>
        <taxon>Eukaryota</taxon>
        <taxon>Fungi</taxon>
        <taxon>Dikarya</taxon>
        <taxon>Basidiomycota</taxon>
        <taxon>Agaricomycotina</taxon>
        <taxon>Agaricomycetes</taxon>
        <taxon>Hymenochaetales</taxon>
        <taxon>Schizoporaceae</taxon>
        <taxon>Schizopora</taxon>
    </lineage>
</organism>
<evidence type="ECO:0000313" key="3">
    <source>
        <dbReference type="Proteomes" id="UP000053477"/>
    </source>
</evidence>
<accession>A0A0H2QX40</accession>
<keyword evidence="3" id="KW-1185">Reference proteome</keyword>
<dbReference type="OrthoDB" id="3060125at2759"/>
<dbReference type="Proteomes" id="UP000053477">
    <property type="component" value="Unassembled WGS sequence"/>
</dbReference>
<feature type="compositionally biased region" description="Low complexity" evidence="1">
    <location>
        <begin position="313"/>
        <end position="329"/>
    </location>
</feature>
<dbReference type="AlphaFoldDB" id="A0A0H2QX40"/>
<feature type="region of interest" description="Disordered" evidence="1">
    <location>
        <begin position="184"/>
        <end position="220"/>
    </location>
</feature>
<dbReference type="InParanoid" id="A0A0H2QX40"/>
<gene>
    <name evidence="2" type="ORF">SCHPADRAFT_947930</name>
</gene>
<feature type="compositionally biased region" description="Low complexity" evidence="1">
    <location>
        <begin position="11"/>
        <end position="22"/>
    </location>
</feature>
<feature type="region of interest" description="Disordered" evidence="1">
    <location>
        <begin position="296"/>
        <end position="329"/>
    </location>
</feature>
<feature type="region of interest" description="Disordered" evidence="1">
    <location>
        <begin position="1"/>
        <end position="22"/>
    </location>
</feature>
<feature type="non-terminal residue" evidence="2">
    <location>
        <position position="1"/>
    </location>
</feature>
<proteinExistence type="predicted"/>
<evidence type="ECO:0000313" key="2">
    <source>
        <dbReference type="EMBL" id="KLO04145.1"/>
    </source>
</evidence>
<name>A0A0H2QX40_9AGAM</name>
<evidence type="ECO:0000256" key="1">
    <source>
        <dbReference type="SAM" id="MobiDB-lite"/>
    </source>
</evidence>
<reference evidence="2 3" key="1">
    <citation type="submission" date="2015-04" db="EMBL/GenBank/DDBJ databases">
        <title>Complete genome sequence of Schizopora paradoxa KUC8140, a cosmopolitan wood degrader in East Asia.</title>
        <authorList>
            <consortium name="DOE Joint Genome Institute"/>
            <person name="Min B."/>
            <person name="Park H."/>
            <person name="Jang Y."/>
            <person name="Kim J.-J."/>
            <person name="Kim K.H."/>
            <person name="Pangilinan J."/>
            <person name="Lipzen A."/>
            <person name="Riley R."/>
            <person name="Grigoriev I.V."/>
            <person name="Spatafora J.W."/>
            <person name="Choi I.-G."/>
        </authorList>
    </citation>
    <scope>NUCLEOTIDE SEQUENCE [LARGE SCALE GENOMIC DNA]</scope>
    <source>
        <strain evidence="2 3">KUC8140</strain>
    </source>
</reference>